<protein>
    <submittedName>
        <fullName evidence="2">Unannotated protein</fullName>
    </submittedName>
</protein>
<name>A0A6J6ZSX6_9ZZZZ</name>
<reference evidence="2" key="1">
    <citation type="submission" date="2020-05" db="EMBL/GenBank/DDBJ databases">
        <authorList>
            <person name="Chiriac C."/>
            <person name="Salcher M."/>
            <person name="Ghai R."/>
            <person name="Kavagutti S V."/>
        </authorList>
    </citation>
    <scope>NUCLEOTIDE SEQUENCE</scope>
</reference>
<evidence type="ECO:0000313" key="2">
    <source>
        <dbReference type="EMBL" id="CAB4822917.1"/>
    </source>
</evidence>
<gene>
    <name evidence="2" type="ORF">UFOPK3046_01833</name>
</gene>
<feature type="compositionally biased region" description="Polar residues" evidence="1">
    <location>
        <begin position="30"/>
        <end position="50"/>
    </location>
</feature>
<evidence type="ECO:0000256" key="1">
    <source>
        <dbReference type="SAM" id="MobiDB-lite"/>
    </source>
</evidence>
<dbReference type="PROSITE" id="PS51257">
    <property type="entry name" value="PROKAR_LIPOPROTEIN"/>
    <property type="match status" value="1"/>
</dbReference>
<sequence length="342" mass="35830">MLQRVTFLKSAAALGLLGLVAVVGCQQSNSAKTSNHASPSASSARPTISPTTASSLRTTTTALSATLRTCPLFGATVQTGTLQDPAITEASGIAASRTNPGMYWVHNDSGDSARVFATDLSGAAIGRFQINGATAKDWEDIAVGPGQEPGTNYLYLGDIGGNKGRSNLSIYRAGEPEVMLGASGVRGSVPAERIDVLYPDGLAWNAEALLVDPLTADIYVVTKSGEANSIVYQLAAAQAVSGSRQTLRQVASLELPLGFDRSVTGGDISSDGSVIMLRTYNRVYLWPRLTGESIPDAISAPPCSVQIQPESQGEAAAFQQNSYDLVLTTEGQFPAINTYPRR</sequence>
<accession>A0A6J6ZSX6</accession>
<organism evidence="2">
    <name type="scientific">freshwater metagenome</name>
    <dbReference type="NCBI Taxonomy" id="449393"/>
    <lineage>
        <taxon>unclassified sequences</taxon>
        <taxon>metagenomes</taxon>
        <taxon>ecological metagenomes</taxon>
    </lineage>
</organism>
<proteinExistence type="predicted"/>
<feature type="region of interest" description="Disordered" evidence="1">
    <location>
        <begin position="30"/>
        <end position="54"/>
    </location>
</feature>
<dbReference type="AlphaFoldDB" id="A0A6J6ZSX6"/>
<dbReference type="EMBL" id="CAFAAQ010000230">
    <property type="protein sequence ID" value="CAB4822917.1"/>
    <property type="molecule type" value="Genomic_DNA"/>
</dbReference>